<dbReference type="PANTHER" id="PTHR34295">
    <property type="entry name" value="BIOTIN TRANSPORTER BIOY"/>
    <property type="match status" value="1"/>
</dbReference>
<evidence type="ECO:0000256" key="1">
    <source>
        <dbReference type="ARBA" id="ARBA00010692"/>
    </source>
</evidence>
<dbReference type="Proteomes" id="UP001387100">
    <property type="component" value="Unassembled WGS sequence"/>
</dbReference>
<keyword evidence="3" id="KW-1133">Transmembrane helix</keyword>
<dbReference type="PANTHER" id="PTHR34295:SF1">
    <property type="entry name" value="BIOTIN TRANSPORTER BIOY"/>
    <property type="match status" value="1"/>
</dbReference>
<accession>A0ABU8RKJ6</accession>
<sequence>MSSAALPAPVTAGRVLADLLPGSRARDVALVATGALGMAVMAQVAVPVPGSPVPITGQTLGLVVVAAALGPVRAVAVMGAYIAAALVGLPFYSEASGGFEAVVGATGGYVVGFVPAAYLVGLAARHGADRRVLRALPLFVAGQLVVFAVGVPWLALTTGMGATQAVAAGFTPFLLGGAVKALLAAGLLPGVWALVRALGRGREDA</sequence>
<feature type="transmembrane region" description="Helical" evidence="3">
    <location>
        <begin position="101"/>
        <end position="124"/>
    </location>
</feature>
<dbReference type="Pfam" id="PF02632">
    <property type="entry name" value="BioY"/>
    <property type="match status" value="1"/>
</dbReference>
<keyword evidence="3" id="KW-0812">Transmembrane</keyword>
<keyword evidence="5" id="KW-1185">Reference proteome</keyword>
<name>A0ABU8RKJ6_9ACTN</name>
<comment type="caution">
    <text evidence="4">The sequence shown here is derived from an EMBL/GenBank/DDBJ whole genome shotgun (WGS) entry which is preliminary data.</text>
</comment>
<evidence type="ECO:0000313" key="4">
    <source>
        <dbReference type="EMBL" id="MEJ5945538.1"/>
    </source>
</evidence>
<comment type="subcellular location">
    <subcellularLocation>
        <location evidence="2">Cell membrane</location>
        <topology evidence="2">Multi-pass membrane protein</topology>
    </subcellularLocation>
</comment>
<evidence type="ECO:0000256" key="3">
    <source>
        <dbReference type="SAM" id="Phobius"/>
    </source>
</evidence>
<evidence type="ECO:0000313" key="5">
    <source>
        <dbReference type="Proteomes" id="UP001387100"/>
    </source>
</evidence>
<comment type="similarity">
    <text evidence="1 2">Belongs to the BioY family.</text>
</comment>
<protein>
    <recommendedName>
        <fullName evidence="2">Biotin transporter</fullName>
    </recommendedName>
</protein>
<feature type="transmembrane region" description="Helical" evidence="3">
    <location>
        <begin position="27"/>
        <end position="48"/>
    </location>
</feature>
<gene>
    <name evidence="4" type="ORF">WDZ17_09570</name>
</gene>
<feature type="transmembrane region" description="Helical" evidence="3">
    <location>
        <begin position="175"/>
        <end position="195"/>
    </location>
</feature>
<dbReference type="PIRSF" id="PIRSF016661">
    <property type="entry name" value="BioY"/>
    <property type="match status" value="1"/>
</dbReference>
<feature type="transmembrane region" description="Helical" evidence="3">
    <location>
        <begin position="136"/>
        <end position="155"/>
    </location>
</feature>
<keyword evidence="2 3" id="KW-0472">Membrane</keyword>
<organism evidence="4 5">
    <name type="scientific">Pseudokineococcus basanitobsidens</name>
    <dbReference type="NCBI Taxonomy" id="1926649"/>
    <lineage>
        <taxon>Bacteria</taxon>
        <taxon>Bacillati</taxon>
        <taxon>Actinomycetota</taxon>
        <taxon>Actinomycetes</taxon>
        <taxon>Kineosporiales</taxon>
        <taxon>Kineosporiaceae</taxon>
        <taxon>Pseudokineococcus</taxon>
    </lineage>
</organism>
<keyword evidence="2" id="KW-0813">Transport</keyword>
<evidence type="ECO:0000256" key="2">
    <source>
        <dbReference type="PIRNR" id="PIRNR016661"/>
    </source>
</evidence>
<dbReference type="RefSeq" id="WP_339574923.1">
    <property type="nucleotide sequence ID" value="NZ_JBBIAA010000009.1"/>
</dbReference>
<dbReference type="EMBL" id="JBBIAA010000009">
    <property type="protein sequence ID" value="MEJ5945538.1"/>
    <property type="molecule type" value="Genomic_DNA"/>
</dbReference>
<proteinExistence type="inferred from homology"/>
<dbReference type="InterPro" id="IPR003784">
    <property type="entry name" value="BioY"/>
</dbReference>
<dbReference type="Gene3D" id="1.10.1760.20">
    <property type="match status" value="1"/>
</dbReference>
<feature type="transmembrane region" description="Helical" evidence="3">
    <location>
        <begin position="60"/>
        <end position="89"/>
    </location>
</feature>
<keyword evidence="2" id="KW-1003">Cell membrane</keyword>
<reference evidence="4 5" key="1">
    <citation type="journal article" date="2017" name="Int. J. Syst. Evol. Microbiol.">
        <title>Pseudokineococcus basanitobsidens sp. nov., isolated from volcanic rock.</title>
        <authorList>
            <person name="Lee D.W."/>
            <person name="Park M.Y."/>
            <person name="Kim J.J."/>
            <person name="Kim B.S."/>
        </authorList>
    </citation>
    <scope>NUCLEOTIDE SEQUENCE [LARGE SCALE GENOMIC DNA]</scope>
    <source>
        <strain evidence="4 5">DSM 103726</strain>
    </source>
</reference>